<keyword evidence="4" id="KW-0862">Zinc</keyword>
<dbReference type="OrthoDB" id="63399at2"/>
<dbReference type="RefSeq" id="WP_008515143.1">
    <property type="nucleotide sequence ID" value="NZ_ACJM01000003.1"/>
</dbReference>
<accession>C0GEB6</accession>
<dbReference type="Pfam" id="PF05853">
    <property type="entry name" value="BKACE"/>
    <property type="match status" value="1"/>
</dbReference>
<evidence type="ECO:0000313" key="6">
    <source>
        <dbReference type="Proteomes" id="UP000006443"/>
    </source>
</evidence>
<dbReference type="Proteomes" id="UP000006443">
    <property type="component" value="Unassembled WGS sequence"/>
</dbReference>
<reference evidence="5 6" key="1">
    <citation type="submission" date="2009-02" db="EMBL/GenBank/DDBJ databases">
        <title>Sequencing of the draft genome and assembly of Dethiobacter alkaliphilus AHT 1.</title>
        <authorList>
            <consortium name="US DOE Joint Genome Institute (JGI-PGF)"/>
            <person name="Lucas S."/>
            <person name="Copeland A."/>
            <person name="Lapidus A."/>
            <person name="Glavina del Rio T."/>
            <person name="Dalin E."/>
            <person name="Tice H."/>
            <person name="Bruce D."/>
            <person name="Goodwin L."/>
            <person name="Pitluck S."/>
            <person name="Larimer F."/>
            <person name="Land M.L."/>
            <person name="Hauser L."/>
            <person name="Muyzer G."/>
        </authorList>
    </citation>
    <scope>NUCLEOTIDE SEQUENCE [LARGE SCALE GENOMIC DNA]</scope>
    <source>
        <strain evidence="5 6">AHT 1</strain>
    </source>
</reference>
<name>C0GEB6_DETAL</name>
<dbReference type="GO" id="GO:0043720">
    <property type="term" value="F:3-keto-5-aminohexanoate cleavage activity"/>
    <property type="evidence" value="ECO:0007669"/>
    <property type="project" value="InterPro"/>
</dbReference>
<evidence type="ECO:0000256" key="1">
    <source>
        <dbReference type="ARBA" id="ARBA00001947"/>
    </source>
</evidence>
<dbReference type="InterPro" id="IPR013785">
    <property type="entry name" value="Aldolase_TIM"/>
</dbReference>
<protein>
    <recommendedName>
        <fullName evidence="7">3-keto-5-aminohexanoate cleavage enzyme</fullName>
    </recommendedName>
</protein>
<keyword evidence="2" id="KW-0808">Transferase</keyword>
<proteinExistence type="predicted"/>
<sequence>MDKVIITVAPVGAEATRDDNPNLPLTPTQIIEAVYESWQAGAAIAHLHVRDPQGNPTQDPDIFRQVIEGIKQKCDIIIQVSTGGSTDMTPQQRAAPLTLKPEMATLTTGTVNFGSEIFSNPFPLITDFANRMRENNVVPEIEIFDTGMLDTALVLIKKNIISLPLHFDFVLGVPGGMSASARNLAYLADRIPENCTWSVAGIGRHELPLGTMALAMGGHVRVGFEDNVYYEKGVPAASNAQLVARITRLAQELGRTPATPNQARKILGLPL</sequence>
<comment type="cofactor">
    <cofactor evidence="1">
        <name>Zn(2+)</name>
        <dbReference type="ChEBI" id="CHEBI:29105"/>
    </cofactor>
</comment>
<dbReference type="PANTHER" id="PTHR37418:SF2">
    <property type="entry name" value="3-KETO-5-AMINOHEXANOATE CLEAVAGE ENZYME"/>
    <property type="match status" value="1"/>
</dbReference>
<dbReference type="eggNOG" id="COG3246">
    <property type="taxonomic scope" value="Bacteria"/>
</dbReference>
<evidence type="ECO:0000256" key="4">
    <source>
        <dbReference type="ARBA" id="ARBA00022833"/>
    </source>
</evidence>
<dbReference type="Gene3D" id="3.20.20.70">
    <property type="entry name" value="Aldolase class I"/>
    <property type="match status" value="1"/>
</dbReference>
<dbReference type="InterPro" id="IPR008567">
    <property type="entry name" value="BKACE"/>
</dbReference>
<keyword evidence="3" id="KW-0479">Metal-binding</keyword>
<evidence type="ECO:0000313" key="5">
    <source>
        <dbReference type="EMBL" id="EEG78410.1"/>
    </source>
</evidence>
<comment type="caution">
    <text evidence="5">The sequence shown here is derived from an EMBL/GenBank/DDBJ whole genome shotgun (WGS) entry which is preliminary data.</text>
</comment>
<evidence type="ECO:0000256" key="3">
    <source>
        <dbReference type="ARBA" id="ARBA00022723"/>
    </source>
</evidence>
<organism evidence="5 6">
    <name type="scientific">Dethiobacter alkaliphilus AHT 1</name>
    <dbReference type="NCBI Taxonomy" id="555088"/>
    <lineage>
        <taxon>Bacteria</taxon>
        <taxon>Bacillati</taxon>
        <taxon>Bacillota</taxon>
        <taxon>Dethiobacteria</taxon>
        <taxon>Dethiobacterales</taxon>
        <taxon>Dethiobacteraceae</taxon>
        <taxon>Dethiobacter</taxon>
    </lineage>
</organism>
<dbReference type="AlphaFoldDB" id="C0GEB6"/>
<dbReference type="STRING" id="555088.DealDRAFT_0825"/>
<dbReference type="EMBL" id="ACJM01000003">
    <property type="protein sequence ID" value="EEG78410.1"/>
    <property type="molecule type" value="Genomic_DNA"/>
</dbReference>
<evidence type="ECO:0000256" key="2">
    <source>
        <dbReference type="ARBA" id="ARBA00022679"/>
    </source>
</evidence>
<gene>
    <name evidence="5" type="ORF">DealDRAFT_0825</name>
</gene>
<dbReference type="PANTHER" id="PTHR37418">
    <property type="entry name" value="3-KETO-5-AMINOHEXANOATE CLEAVAGE ENZYME-RELATED"/>
    <property type="match status" value="1"/>
</dbReference>
<evidence type="ECO:0008006" key="7">
    <source>
        <dbReference type="Google" id="ProtNLM"/>
    </source>
</evidence>
<dbReference type="GO" id="GO:0046872">
    <property type="term" value="F:metal ion binding"/>
    <property type="evidence" value="ECO:0007669"/>
    <property type="project" value="UniProtKB-KW"/>
</dbReference>
<keyword evidence="6" id="KW-1185">Reference proteome</keyword>